<keyword evidence="2" id="KW-0723">Serine/threonine-protein kinase</keyword>
<evidence type="ECO:0000256" key="4">
    <source>
        <dbReference type="ARBA" id="ARBA00022679"/>
    </source>
</evidence>
<sequence>MSFIKHRSSQINRPNTTILPSYEDWFPPSCRRDLYPENKKLIQNMTVDICDTFKKRNPRFRYDSASNPKRVLTKPSAPSKNDGFDNENSDYILYVHGFLGKDGEKKYQILDVLGSGTFGQVAKCKNVDTGELVGVKVIKNKPAYTKQSLIEVEILTHLNTVSDPDDQHNILRLKESFFNKNHLCLVFELLSVNLYELIKQNHFKGLSTNLVRVFSIQLLDTLSVIKASQIIHCDLKPENILLKNLDSPAIKVIDFGSACHESQQTYTYIQSRFYRSPEVLLGLRYTTAIDMWSFGCIVAELYLGLPIFPGSSEYNQVTRITEAVGNIPDYMIISGKYGHRYFNRKRVDNEEGEFHYFLKDIKQYSEERKKAEKPSKRYFSTFNLDELVLKYPMPRSKEMTSIEEEKEMKIRHHLLDFLKKVLQIDPLKRLTPQEASRHPFISGVEKENVEQEDEMITLGKEIKKKLSSEDVEEDVPSMLTGVRRKSYANKESRSSTSVSPYSRKRYGSILSPLLSPPIEKSQEKEQFSQLSTSEPRLRQRHR</sequence>
<keyword evidence="11" id="KW-1185">Reference proteome</keyword>
<keyword evidence="7" id="KW-0067">ATP-binding</keyword>
<keyword evidence="4" id="KW-0808">Transferase</keyword>
<evidence type="ECO:0000313" key="11">
    <source>
        <dbReference type="Proteomes" id="UP000603453"/>
    </source>
</evidence>
<reference evidence="10" key="1">
    <citation type="submission" date="2020-12" db="EMBL/GenBank/DDBJ databases">
        <title>Metabolic potential, ecology and presence of endohyphal bacteria is reflected in genomic diversity of Mucoromycotina.</title>
        <authorList>
            <person name="Muszewska A."/>
            <person name="Okrasinska A."/>
            <person name="Steczkiewicz K."/>
            <person name="Drgas O."/>
            <person name="Orlowska M."/>
            <person name="Perlinska-Lenart U."/>
            <person name="Aleksandrzak-Piekarczyk T."/>
            <person name="Szatraj K."/>
            <person name="Zielenkiewicz U."/>
            <person name="Pilsyk S."/>
            <person name="Malc E."/>
            <person name="Mieczkowski P."/>
            <person name="Kruszewska J.S."/>
            <person name="Biernat P."/>
            <person name="Pawlowska J."/>
        </authorList>
    </citation>
    <scope>NUCLEOTIDE SEQUENCE</scope>
    <source>
        <strain evidence="10">WA0000017839</strain>
    </source>
</reference>
<dbReference type="Proteomes" id="UP000603453">
    <property type="component" value="Unassembled WGS sequence"/>
</dbReference>
<evidence type="ECO:0000259" key="9">
    <source>
        <dbReference type="PROSITE" id="PS50011"/>
    </source>
</evidence>
<proteinExistence type="inferred from homology"/>
<dbReference type="EMBL" id="JAEPRD010000144">
    <property type="protein sequence ID" value="KAG2196538.1"/>
    <property type="molecule type" value="Genomic_DNA"/>
</dbReference>
<evidence type="ECO:0000256" key="7">
    <source>
        <dbReference type="ARBA" id="ARBA00022840"/>
    </source>
</evidence>
<evidence type="ECO:0000256" key="8">
    <source>
        <dbReference type="SAM" id="MobiDB-lite"/>
    </source>
</evidence>
<evidence type="ECO:0000256" key="5">
    <source>
        <dbReference type="ARBA" id="ARBA00022741"/>
    </source>
</evidence>
<dbReference type="PROSITE" id="PS50011">
    <property type="entry name" value="PROTEIN_KINASE_DOM"/>
    <property type="match status" value="1"/>
</dbReference>
<dbReference type="PROSITE" id="PS00108">
    <property type="entry name" value="PROTEIN_KINASE_ST"/>
    <property type="match status" value="1"/>
</dbReference>
<evidence type="ECO:0000256" key="6">
    <source>
        <dbReference type="ARBA" id="ARBA00022777"/>
    </source>
</evidence>
<dbReference type="InterPro" id="IPR050494">
    <property type="entry name" value="Ser_Thr_dual-spec_kinase"/>
</dbReference>
<comment type="caution">
    <text evidence="10">The sequence shown here is derived from an EMBL/GenBank/DDBJ whole genome shotgun (WGS) entry which is preliminary data.</text>
</comment>
<dbReference type="GO" id="GO:0005737">
    <property type="term" value="C:cytoplasm"/>
    <property type="evidence" value="ECO:0007669"/>
    <property type="project" value="TreeGrafter"/>
</dbReference>
<accession>A0A8H7UYA3</accession>
<dbReference type="AlphaFoldDB" id="A0A8H7UYA3"/>
<dbReference type="Gene3D" id="3.30.200.20">
    <property type="entry name" value="Phosphorylase Kinase, domain 1"/>
    <property type="match status" value="1"/>
</dbReference>
<keyword evidence="3" id="KW-0597">Phosphoprotein</keyword>
<dbReference type="SMART" id="SM00220">
    <property type="entry name" value="S_TKc"/>
    <property type="match status" value="1"/>
</dbReference>
<dbReference type="Pfam" id="PF00069">
    <property type="entry name" value="Pkinase"/>
    <property type="match status" value="1"/>
</dbReference>
<feature type="domain" description="Protein kinase" evidence="9">
    <location>
        <begin position="107"/>
        <end position="441"/>
    </location>
</feature>
<dbReference type="GO" id="GO:0005524">
    <property type="term" value="F:ATP binding"/>
    <property type="evidence" value="ECO:0007669"/>
    <property type="project" value="UniProtKB-KW"/>
</dbReference>
<keyword evidence="5" id="KW-0547">Nucleotide-binding</keyword>
<gene>
    <name evidence="10" type="ORF">INT47_010377</name>
</gene>
<protein>
    <recommendedName>
        <fullName evidence="9">Protein kinase domain-containing protein</fullName>
    </recommendedName>
</protein>
<feature type="region of interest" description="Disordered" evidence="8">
    <location>
        <begin position="466"/>
        <end position="542"/>
    </location>
</feature>
<dbReference type="OrthoDB" id="9332038at2759"/>
<dbReference type="PANTHER" id="PTHR24058">
    <property type="entry name" value="DUAL SPECIFICITY PROTEIN KINASE"/>
    <property type="match status" value="1"/>
</dbReference>
<dbReference type="GO" id="GO:0004674">
    <property type="term" value="F:protein serine/threonine kinase activity"/>
    <property type="evidence" value="ECO:0007669"/>
    <property type="project" value="UniProtKB-KW"/>
</dbReference>
<dbReference type="InterPro" id="IPR000719">
    <property type="entry name" value="Prot_kinase_dom"/>
</dbReference>
<comment type="similarity">
    <text evidence="1">Belongs to the protein kinase superfamily. CMGC Ser/Thr protein kinase family. MNB/DYRK subfamily.</text>
</comment>
<dbReference type="PANTHER" id="PTHR24058:SF17">
    <property type="entry name" value="HOMEODOMAIN INTERACTING PROTEIN KINASE, ISOFORM D"/>
    <property type="match status" value="1"/>
</dbReference>
<dbReference type="GO" id="GO:0005634">
    <property type="term" value="C:nucleus"/>
    <property type="evidence" value="ECO:0007669"/>
    <property type="project" value="TreeGrafter"/>
</dbReference>
<dbReference type="Gene3D" id="1.10.510.10">
    <property type="entry name" value="Transferase(Phosphotransferase) domain 1"/>
    <property type="match status" value="1"/>
</dbReference>
<dbReference type="InterPro" id="IPR011009">
    <property type="entry name" value="Kinase-like_dom_sf"/>
</dbReference>
<evidence type="ECO:0000256" key="2">
    <source>
        <dbReference type="ARBA" id="ARBA00022527"/>
    </source>
</evidence>
<evidence type="ECO:0000256" key="1">
    <source>
        <dbReference type="ARBA" id="ARBA00008867"/>
    </source>
</evidence>
<evidence type="ECO:0000313" key="10">
    <source>
        <dbReference type="EMBL" id="KAG2196538.1"/>
    </source>
</evidence>
<name>A0A8H7UYA3_9FUNG</name>
<keyword evidence="6" id="KW-0418">Kinase</keyword>
<organism evidence="10 11">
    <name type="scientific">Mucor saturninus</name>
    <dbReference type="NCBI Taxonomy" id="64648"/>
    <lineage>
        <taxon>Eukaryota</taxon>
        <taxon>Fungi</taxon>
        <taxon>Fungi incertae sedis</taxon>
        <taxon>Mucoromycota</taxon>
        <taxon>Mucoromycotina</taxon>
        <taxon>Mucoromycetes</taxon>
        <taxon>Mucorales</taxon>
        <taxon>Mucorineae</taxon>
        <taxon>Mucoraceae</taxon>
        <taxon>Mucor</taxon>
    </lineage>
</organism>
<dbReference type="SUPFAM" id="SSF56112">
    <property type="entry name" value="Protein kinase-like (PK-like)"/>
    <property type="match status" value="1"/>
</dbReference>
<feature type="region of interest" description="Disordered" evidence="8">
    <location>
        <begin position="62"/>
        <end position="83"/>
    </location>
</feature>
<dbReference type="GO" id="GO:0004713">
    <property type="term" value="F:protein tyrosine kinase activity"/>
    <property type="evidence" value="ECO:0007669"/>
    <property type="project" value="TreeGrafter"/>
</dbReference>
<dbReference type="InterPro" id="IPR008271">
    <property type="entry name" value="Ser/Thr_kinase_AS"/>
</dbReference>
<dbReference type="FunFam" id="1.10.510.10:FF:000380">
    <property type="entry name" value="Serine/threonine-protein kinase ppk15"/>
    <property type="match status" value="1"/>
</dbReference>
<evidence type="ECO:0000256" key="3">
    <source>
        <dbReference type="ARBA" id="ARBA00022553"/>
    </source>
</evidence>